<reference evidence="3" key="1">
    <citation type="submission" date="2020-02" db="EMBL/GenBank/DDBJ databases">
        <authorList>
            <person name="Meier V. D."/>
        </authorList>
    </citation>
    <scope>NUCLEOTIDE SEQUENCE</scope>
    <source>
        <strain evidence="3">AVDCRST_MAG63</strain>
    </source>
</reference>
<feature type="chain" id="PRO_5026899538" description="3-keto-alpha-glucoside-1,2-lyase/3-keto-2-hydroxy-glucal hydratase domain-containing protein" evidence="1">
    <location>
        <begin position="27"/>
        <end position="242"/>
    </location>
</feature>
<dbReference type="Gene3D" id="2.60.120.560">
    <property type="entry name" value="Exo-inulinase, domain 1"/>
    <property type="match status" value="1"/>
</dbReference>
<gene>
    <name evidence="3" type="ORF">AVDCRST_MAG63-2709</name>
</gene>
<protein>
    <recommendedName>
        <fullName evidence="2">3-keto-alpha-glucoside-1,2-lyase/3-keto-2-hydroxy-glucal hydratase domain-containing protein</fullName>
    </recommendedName>
</protein>
<dbReference type="AlphaFoldDB" id="A0A6J4J1Q2"/>
<keyword evidence="1" id="KW-0732">Signal</keyword>
<sequence>MNRRTLLIAGAMASLPVVGLAGPGLAQEPETTDAPRVAAPKGALVLFDGTGLSAWVNRKDGNPAAWKVDGGYMEVTPGSGDIVTRQTFTDYQLHVEFWLPDMPEATGQGKANSGVYNQGRIEVQVLDSFGQPPRDNEAGGIYQVAVPLRNASKKAERWQSYDIAYRAPRFGGADGKQQTERGRITVFHNGVLIHNNVEFDARTTTSGLPPEGGDYSKPGPILLQDHGNKVRYRNLWILPAGG</sequence>
<organism evidence="3">
    <name type="scientific">uncultured Armatimonadetes bacterium</name>
    <dbReference type="NCBI Taxonomy" id="157466"/>
    <lineage>
        <taxon>Bacteria</taxon>
        <taxon>Bacillati</taxon>
        <taxon>Armatimonadota</taxon>
        <taxon>environmental samples</taxon>
    </lineage>
</organism>
<feature type="domain" description="3-keto-alpha-glucoside-1,2-lyase/3-keto-2-hydroxy-glucal hydratase" evidence="2">
    <location>
        <begin position="44"/>
        <end position="237"/>
    </location>
</feature>
<proteinExistence type="predicted"/>
<dbReference type="GO" id="GO:0016787">
    <property type="term" value="F:hydrolase activity"/>
    <property type="evidence" value="ECO:0007669"/>
    <property type="project" value="InterPro"/>
</dbReference>
<evidence type="ECO:0000256" key="1">
    <source>
        <dbReference type="SAM" id="SignalP"/>
    </source>
</evidence>
<dbReference type="EMBL" id="CADCTO010000353">
    <property type="protein sequence ID" value="CAA9266752.1"/>
    <property type="molecule type" value="Genomic_DNA"/>
</dbReference>
<dbReference type="InterPro" id="IPR010496">
    <property type="entry name" value="AL/BT2_dom"/>
</dbReference>
<accession>A0A6J4J1Q2</accession>
<name>A0A6J4J1Q2_9BACT</name>
<evidence type="ECO:0000313" key="3">
    <source>
        <dbReference type="EMBL" id="CAA9266752.1"/>
    </source>
</evidence>
<feature type="signal peptide" evidence="1">
    <location>
        <begin position="1"/>
        <end position="26"/>
    </location>
</feature>
<evidence type="ECO:0000259" key="2">
    <source>
        <dbReference type="Pfam" id="PF06439"/>
    </source>
</evidence>
<dbReference type="Pfam" id="PF06439">
    <property type="entry name" value="3keto-disac_hyd"/>
    <property type="match status" value="1"/>
</dbReference>